<dbReference type="PROSITE" id="PS50893">
    <property type="entry name" value="ABC_TRANSPORTER_2"/>
    <property type="match status" value="1"/>
</dbReference>
<keyword evidence="6" id="KW-1185">Reference proteome</keyword>
<dbReference type="InterPro" id="IPR003439">
    <property type="entry name" value="ABC_transporter-like_ATP-bd"/>
</dbReference>
<sequence length="278" mass="31579">MTYAYPSSRKQVLQGLDFHIGKGEIFGFLGPSGAGKSTTQNVLIGKLRRYGGSVRVFGREIRSVGSDYYERIGVAFEFPHFYSRFTALENLNHFRSLYRCRTADPMQLLEQVGLREAAHMKVEQFSKGMKMRLNYCRSVLNDPDLLFLDEPTSGLDPTHADMLKRLILARRASGTTVLLTTHNMQVAEQLCDRVAFIADGEIKLIDTPRNLKLRGGERKVRVEYEQGNKRLTEDFQLEGIGANERFLSLIRSHRIVTMHTLEASLEDIFMTAAGRKLV</sequence>
<gene>
    <name evidence="5" type="ORF">PACILC2_17270</name>
</gene>
<accession>A0ABQ4N4M3</accession>
<evidence type="ECO:0000256" key="3">
    <source>
        <dbReference type="ARBA" id="ARBA00022840"/>
    </source>
</evidence>
<dbReference type="CDD" id="cd03230">
    <property type="entry name" value="ABC_DR_subfamily_A"/>
    <property type="match status" value="1"/>
</dbReference>
<evidence type="ECO:0000313" key="6">
    <source>
        <dbReference type="Proteomes" id="UP000680304"/>
    </source>
</evidence>
<evidence type="ECO:0000313" key="5">
    <source>
        <dbReference type="EMBL" id="GIQ63159.1"/>
    </source>
</evidence>
<evidence type="ECO:0000256" key="1">
    <source>
        <dbReference type="ARBA" id="ARBA00022448"/>
    </source>
</evidence>
<feature type="domain" description="ABC transporter" evidence="4">
    <location>
        <begin position="3"/>
        <end position="224"/>
    </location>
</feature>
<keyword evidence="3 5" id="KW-0067">ATP-binding</keyword>
<dbReference type="InterPro" id="IPR050763">
    <property type="entry name" value="ABC_transporter_ATP-binding"/>
</dbReference>
<dbReference type="EMBL" id="BOVJ01000056">
    <property type="protein sequence ID" value="GIQ63159.1"/>
    <property type="molecule type" value="Genomic_DNA"/>
</dbReference>
<evidence type="ECO:0000256" key="2">
    <source>
        <dbReference type="ARBA" id="ARBA00022741"/>
    </source>
</evidence>
<proteinExistence type="predicted"/>
<dbReference type="InterPro" id="IPR003593">
    <property type="entry name" value="AAA+_ATPase"/>
</dbReference>
<comment type="caution">
    <text evidence="5">The sequence shown here is derived from an EMBL/GenBank/DDBJ whole genome shotgun (WGS) entry which is preliminary data.</text>
</comment>
<dbReference type="Gene3D" id="3.40.50.300">
    <property type="entry name" value="P-loop containing nucleotide triphosphate hydrolases"/>
    <property type="match status" value="1"/>
</dbReference>
<dbReference type="GO" id="GO:0005524">
    <property type="term" value="F:ATP binding"/>
    <property type="evidence" value="ECO:0007669"/>
    <property type="project" value="UniProtKB-KW"/>
</dbReference>
<organism evidence="5 6">
    <name type="scientific">Paenibacillus cisolokensis</name>
    <dbReference type="NCBI Taxonomy" id="1658519"/>
    <lineage>
        <taxon>Bacteria</taxon>
        <taxon>Bacillati</taxon>
        <taxon>Bacillota</taxon>
        <taxon>Bacilli</taxon>
        <taxon>Bacillales</taxon>
        <taxon>Paenibacillaceae</taxon>
        <taxon>Paenibacillus</taxon>
    </lineage>
</organism>
<dbReference type="InterPro" id="IPR027417">
    <property type="entry name" value="P-loop_NTPase"/>
</dbReference>
<dbReference type="Proteomes" id="UP000680304">
    <property type="component" value="Unassembled WGS sequence"/>
</dbReference>
<name>A0ABQ4N4M3_9BACL</name>
<dbReference type="PANTHER" id="PTHR42711:SF18">
    <property type="entry name" value="ABC TRANSPORTER, ATP-BINDING PROTEIN"/>
    <property type="match status" value="1"/>
</dbReference>
<keyword evidence="1" id="KW-0813">Transport</keyword>
<dbReference type="SUPFAM" id="SSF52540">
    <property type="entry name" value="P-loop containing nucleoside triphosphate hydrolases"/>
    <property type="match status" value="1"/>
</dbReference>
<dbReference type="Pfam" id="PF00005">
    <property type="entry name" value="ABC_tran"/>
    <property type="match status" value="1"/>
</dbReference>
<protein>
    <submittedName>
        <fullName evidence="5">ABC transporter antibiotic-transport ATP-binding protein</fullName>
    </submittedName>
</protein>
<dbReference type="SMART" id="SM00382">
    <property type="entry name" value="AAA"/>
    <property type="match status" value="1"/>
</dbReference>
<reference evidence="5 6" key="1">
    <citation type="submission" date="2021-04" db="EMBL/GenBank/DDBJ databases">
        <title>Draft genome sequence of Paenibacillus cisolokensis, LC2-13A.</title>
        <authorList>
            <person name="Uke A."/>
            <person name="Chhe C."/>
            <person name="Baramee S."/>
            <person name="Kosugi A."/>
        </authorList>
    </citation>
    <scope>NUCLEOTIDE SEQUENCE [LARGE SCALE GENOMIC DNA]</scope>
    <source>
        <strain evidence="5 6">LC2-13A</strain>
    </source>
</reference>
<keyword evidence="2" id="KW-0547">Nucleotide-binding</keyword>
<evidence type="ECO:0000259" key="4">
    <source>
        <dbReference type="PROSITE" id="PS50893"/>
    </source>
</evidence>
<dbReference type="PANTHER" id="PTHR42711">
    <property type="entry name" value="ABC TRANSPORTER ATP-BINDING PROTEIN"/>
    <property type="match status" value="1"/>
</dbReference>